<evidence type="ECO:0000313" key="4">
    <source>
        <dbReference type="EMBL" id="KAF2676409.1"/>
    </source>
</evidence>
<dbReference type="CDD" id="cd03193">
    <property type="entry name" value="GST_C_Metaxin"/>
    <property type="match status" value="1"/>
</dbReference>
<protein>
    <recommendedName>
        <fullName evidence="6">Thioredoxin-like fold domain-containing protein</fullName>
    </recommendedName>
</protein>
<dbReference type="PANTHER" id="PTHR12289:SF41">
    <property type="entry name" value="FAILED AXON CONNECTIONS-RELATED"/>
    <property type="match status" value="1"/>
</dbReference>
<feature type="domain" description="Thioredoxin-like fold" evidence="3">
    <location>
        <begin position="25"/>
        <end position="125"/>
    </location>
</feature>
<evidence type="ECO:0000259" key="3">
    <source>
        <dbReference type="Pfam" id="PF17172"/>
    </source>
</evidence>
<organism evidence="4 5">
    <name type="scientific">Lentithecium fluviatile CBS 122367</name>
    <dbReference type="NCBI Taxonomy" id="1168545"/>
    <lineage>
        <taxon>Eukaryota</taxon>
        <taxon>Fungi</taxon>
        <taxon>Dikarya</taxon>
        <taxon>Ascomycota</taxon>
        <taxon>Pezizomycotina</taxon>
        <taxon>Dothideomycetes</taxon>
        <taxon>Pleosporomycetidae</taxon>
        <taxon>Pleosporales</taxon>
        <taxon>Massarineae</taxon>
        <taxon>Lentitheciaceae</taxon>
        <taxon>Lentithecium</taxon>
    </lineage>
</organism>
<dbReference type="Proteomes" id="UP000799291">
    <property type="component" value="Unassembled WGS sequence"/>
</dbReference>
<accession>A0A6G1IET1</accession>
<dbReference type="InterPro" id="IPR033468">
    <property type="entry name" value="Metaxin_GST"/>
</dbReference>
<dbReference type="OrthoDB" id="5809458at2759"/>
<keyword evidence="5" id="KW-1185">Reference proteome</keyword>
<dbReference type="SFLD" id="SFLDS00019">
    <property type="entry name" value="Glutathione_Transferase_(cytos"/>
    <property type="match status" value="1"/>
</dbReference>
<evidence type="ECO:0000313" key="5">
    <source>
        <dbReference type="Proteomes" id="UP000799291"/>
    </source>
</evidence>
<dbReference type="InterPro" id="IPR026928">
    <property type="entry name" value="FAX/IsoI-like"/>
</dbReference>
<sequence length="259" mass="29609">MDSKPRSTITLYRGWDEPGRYVWSPFVTKVEFRLRTSRTPYSNAIGSTHAGPRGKIPYLEITTPNQPTECLADSALVLRTLSSRGVITDVNASLTPSQKGQDLAIRALMEDKLYFCHTHERWIKNYYTMRDHVLWSMPYPMRVIIGILAYRGNVRKLHDQGTGRFTDAEIRALIREVWEGISGMLEDSMRKAKDRDCFWILGGNEPTEADATVFGFIASVLVCDAGPESRALVKEEFPVLVEYAGRIHQQWFPDYEIWG</sequence>
<dbReference type="EMBL" id="MU005635">
    <property type="protein sequence ID" value="KAF2676409.1"/>
    <property type="molecule type" value="Genomic_DNA"/>
</dbReference>
<dbReference type="Pfam" id="PF17172">
    <property type="entry name" value="GST_N_4"/>
    <property type="match status" value="1"/>
</dbReference>
<dbReference type="SFLD" id="SFLDG01200">
    <property type="entry name" value="SUF1.1"/>
    <property type="match status" value="1"/>
</dbReference>
<dbReference type="InterPro" id="IPR040079">
    <property type="entry name" value="Glutathione_S-Trfase"/>
</dbReference>
<dbReference type="SUPFAM" id="SSF47616">
    <property type="entry name" value="GST C-terminal domain-like"/>
    <property type="match status" value="1"/>
</dbReference>
<comment type="similarity">
    <text evidence="1">Belongs to the FAX family.</text>
</comment>
<dbReference type="InterPro" id="IPR050931">
    <property type="entry name" value="Mito_Protein_Transport_Metaxin"/>
</dbReference>
<dbReference type="SFLD" id="SFLDG01180">
    <property type="entry name" value="SUF1"/>
    <property type="match status" value="1"/>
</dbReference>
<dbReference type="InterPro" id="IPR036282">
    <property type="entry name" value="Glutathione-S-Trfase_C_sf"/>
</dbReference>
<evidence type="ECO:0008006" key="6">
    <source>
        <dbReference type="Google" id="ProtNLM"/>
    </source>
</evidence>
<feature type="domain" description="Metaxin glutathione S-transferase" evidence="2">
    <location>
        <begin position="199"/>
        <end position="247"/>
    </location>
</feature>
<dbReference type="Pfam" id="PF17171">
    <property type="entry name" value="GST_C_6"/>
    <property type="match status" value="1"/>
</dbReference>
<dbReference type="GO" id="GO:0005737">
    <property type="term" value="C:cytoplasm"/>
    <property type="evidence" value="ECO:0007669"/>
    <property type="project" value="TreeGrafter"/>
</dbReference>
<name>A0A6G1IET1_9PLEO</name>
<dbReference type="PANTHER" id="PTHR12289">
    <property type="entry name" value="METAXIN RELATED"/>
    <property type="match status" value="1"/>
</dbReference>
<gene>
    <name evidence="4" type="ORF">K458DRAFT_322126</name>
</gene>
<evidence type="ECO:0000259" key="2">
    <source>
        <dbReference type="Pfam" id="PF17171"/>
    </source>
</evidence>
<dbReference type="AlphaFoldDB" id="A0A6G1IET1"/>
<dbReference type="InterPro" id="IPR012336">
    <property type="entry name" value="Thioredoxin-like_fold"/>
</dbReference>
<proteinExistence type="inferred from homology"/>
<reference evidence="4" key="1">
    <citation type="journal article" date="2020" name="Stud. Mycol.">
        <title>101 Dothideomycetes genomes: a test case for predicting lifestyles and emergence of pathogens.</title>
        <authorList>
            <person name="Haridas S."/>
            <person name="Albert R."/>
            <person name="Binder M."/>
            <person name="Bloem J."/>
            <person name="Labutti K."/>
            <person name="Salamov A."/>
            <person name="Andreopoulos B."/>
            <person name="Baker S."/>
            <person name="Barry K."/>
            <person name="Bills G."/>
            <person name="Bluhm B."/>
            <person name="Cannon C."/>
            <person name="Castanera R."/>
            <person name="Culley D."/>
            <person name="Daum C."/>
            <person name="Ezra D."/>
            <person name="Gonzalez J."/>
            <person name="Henrissat B."/>
            <person name="Kuo A."/>
            <person name="Liang C."/>
            <person name="Lipzen A."/>
            <person name="Lutzoni F."/>
            <person name="Magnuson J."/>
            <person name="Mondo S."/>
            <person name="Nolan M."/>
            <person name="Ohm R."/>
            <person name="Pangilinan J."/>
            <person name="Park H.-J."/>
            <person name="Ramirez L."/>
            <person name="Alfaro M."/>
            <person name="Sun H."/>
            <person name="Tritt A."/>
            <person name="Yoshinaga Y."/>
            <person name="Zwiers L.-H."/>
            <person name="Turgeon B."/>
            <person name="Goodwin S."/>
            <person name="Spatafora J."/>
            <person name="Crous P."/>
            <person name="Grigoriev I."/>
        </authorList>
    </citation>
    <scope>NUCLEOTIDE SEQUENCE</scope>
    <source>
        <strain evidence="4">CBS 122367</strain>
    </source>
</reference>
<evidence type="ECO:0000256" key="1">
    <source>
        <dbReference type="ARBA" id="ARBA00006475"/>
    </source>
</evidence>